<sequence length="317" mass="32506">MTLGSSAQLMVRLTAQLRTQLLSVRAPHQARMTPPPSGAPVLVAAAHGSRDPEAARTVEALLASVRAMRPELRVVPGYIELNEPSLSGALAALPAGQPAVVVPLLFGRGHHVDHDLPRALADAPHVRACVARPLGPHPLLAAALRDRLLEAGWPGPAAAAPHGTQRHGRLSPRDRERPAVVLAAAGSRRPAAAEATERTAWQLRQCLGGEVPVVAAYASAARPSVGEAVRALQAGGHPRVAVASCFVAPGHFAAACASRSGWISSAPIGDHPALARLVLHRYDEARAALPAGTAGGALSRAPHGAPSARAGAVAPAE</sequence>
<gene>
    <name evidence="4" type="ORF">GCM10012287_38790</name>
</gene>
<organism evidence="4 5">
    <name type="scientific">Streptomyces daqingensis</name>
    <dbReference type="NCBI Taxonomy" id="1472640"/>
    <lineage>
        <taxon>Bacteria</taxon>
        <taxon>Bacillati</taxon>
        <taxon>Actinomycetota</taxon>
        <taxon>Actinomycetes</taxon>
        <taxon>Kitasatosporales</taxon>
        <taxon>Streptomycetaceae</taxon>
        <taxon>Streptomyces</taxon>
    </lineage>
</organism>
<keyword evidence="2" id="KW-0456">Lyase</keyword>
<accession>A0ABQ2MJT9</accession>
<evidence type="ECO:0000256" key="2">
    <source>
        <dbReference type="ARBA" id="ARBA00023239"/>
    </source>
</evidence>
<dbReference type="Pfam" id="PF01903">
    <property type="entry name" value="CbiX"/>
    <property type="match status" value="2"/>
</dbReference>
<keyword evidence="5" id="KW-1185">Reference proteome</keyword>
<evidence type="ECO:0000256" key="3">
    <source>
        <dbReference type="SAM" id="MobiDB-lite"/>
    </source>
</evidence>
<keyword evidence="1" id="KW-0479">Metal-binding</keyword>
<feature type="compositionally biased region" description="Low complexity" evidence="3">
    <location>
        <begin position="304"/>
        <end position="317"/>
    </location>
</feature>
<dbReference type="Gene3D" id="3.40.50.1400">
    <property type="match status" value="2"/>
</dbReference>
<evidence type="ECO:0000313" key="5">
    <source>
        <dbReference type="Proteomes" id="UP000631535"/>
    </source>
</evidence>
<proteinExistence type="predicted"/>
<dbReference type="EMBL" id="BMMP01000012">
    <property type="protein sequence ID" value="GGO53055.1"/>
    <property type="molecule type" value="Genomic_DNA"/>
</dbReference>
<dbReference type="SUPFAM" id="SSF53800">
    <property type="entry name" value="Chelatase"/>
    <property type="match status" value="2"/>
</dbReference>
<dbReference type="InterPro" id="IPR050963">
    <property type="entry name" value="Sirohydro_Cobaltochel/CbiX"/>
</dbReference>
<feature type="region of interest" description="Disordered" evidence="3">
    <location>
        <begin position="294"/>
        <end position="317"/>
    </location>
</feature>
<dbReference type="RefSeq" id="WP_229712018.1">
    <property type="nucleotide sequence ID" value="NZ_BMMP01000012.1"/>
</dbReference>
<evidence type="ECO:0008006" key="6">
    <source>
        <dbReference type="Google" id="ProtNLM"/>
    </source>
</evidence>
<evidence type="ECO:0000313" key="4">
    <source>
        <dbReference type="EMBL" id="GGO53055.1"/>
    </source>
</evidence>
<evidence type="ECO:0000256" key="1">
    <source>
        <dbReference type="ARBA" id="ARBA00022723"/>
    </source>
</evidence>
<dbReference type="PANTHER" id="PTHR33542">
    <property type="entry name" value="SIROHYDROCHLORIN FERROCHELATASE, CHLOROPLASTIC"/>
    <property type="match status" value="1"/>
</dbReference>
<dbReference type="PANTHER" id="PTHR33542:SF5">
    <property type="entry name" value="FERROCHELATASE CHE1"/>
    <property type="match status" value="1"/>
</dbReference>
<dbReference type="Proteomes" id="UP000631535">
    <property type="component" value="Unassembled WGS sequence"/>
</dbReference>
<feature type="region of interest" description="Disordered" evidence="3">
    <location>
        <begin position="155"/>
        <end position="175"/>
    </location>
</feature>
<comment type="caution">
    <text evidence="4">The sequence shown here is derived from an EMBL/GenBank/DDBJ whole genome shotgun (WGS) entry which is preliminary data.</text>
</comment>
<dbReference type="CDD" id="cd03416">
    <property type="entry name" value="CbiX_SirB_N"/>
    <property type="match status" value="1"/>
</dbReference>
<reference evidence="5" key="1">
    <citation type="journal article" date="2019" name="Int. J. Syst. Evol. Microbiol.">
        <title>The Global Catalogue of Microorganisms (GCM) 10K type strain sequencing project: providing services to taxonomists for standard genome sequencing and annotation.</title>
        <authorList>
            <consortium name="The Broad Institute Genomics Platform"/>
            <consortium name="The Broad Institute Genome Sequencing Center for Infectious Disease"/>
            <person name="Wu L."/>
            <person name="Ma J."/>
        </authorList>
    </citation>
    <scope>NUCLEOTIDE SEQUENCE [LARGE SCALE GENOMIC DNA]</scope>
    <source>
        <strain evidence="5">CGMCC 4.7178</strain>
    </source>
</reference>
<name>A0ABQ2MJT9_9ACTN</name>
<protein>
    <recommendedName>
        <fullName evidence="6">Sirohydrochlorin chelatase</fullName>
    </recommendedName>
</protein>
<dbReference type="InterPro" id="IPR002762">
    <property type="entry name" value="CbiX-like"/>
</dbReference>